<dbReference type="RefSeq" id="XP_046066492.1">
    <property type="nucleotide sequence ID" value="XM_046217470.1"/>
</dbReference>
<evidence type="ECO:0000313" key="1">
    <source>
        <dbReference type="EMBL" id="KAH8690209.1"/>
    </source>
</evidence>
<gene>
    <name evidence="1" type="ORF">BGW36DRAFT_390381</name>
</gene>
<proteinExistence type="predicted"/>
<dbReference type="GeneID" id="70247757"/>
<dbReference type="Proteomes" id="UP001201262">
    <property type="component" value="Unassembled WGS sequence"/>
</dbReference>
<dbReference type="EMBL" id="JAJTJA010000014">
    <property type="protein sequence ID" value="KAH8690209.1"/>
    <property type="molecule type" value="Genomic_DNA"/>
</dbReference>
<accession>A0AAD4KF76</accession>
<organism evidence="1 2">
    <name type="scientific">Talaromyces proteolyticus</name>
    <dbReference type="NCBI Taxonomy" id="1131652"/>
    <lineage>
        <taxon>Eukaryota</taxon>
        <taxon>Fungi</taxon>
        <taxon>Dikarya</taxon>
        <taxon>Ascomycota</taxon>
        <taxon>Pezizomycotina</taxon>
        <taxon>Eurotiomycetes</taxon>
        <taxon>Eurotiomycetidae</taxon>
        <taxon>Eurotiales</taxon>
        <taxon>Trichocomaceae</taxon>
        <taxon>Talaromyces</taxon>
        <taxon>Talaromyces sect. Bacilispori</taxon>
    </lineage>
</organism>
<reference evidence="1" key="1">
    <citation type="submission" date="2021-12" db="EMBL/GenBank/DDBJ databases">
        <title>Convergent genome expansion in fungi linked to evolution of root-endophyte symbiosis.</title>
        <authorList>
            <consortium name="DOE Joint Genome Institute"/>
            <person name="Ke Y.-H."/>
            <person name="Bonito G."/>
            <person name="Liao H.-L."/>
            <person name="Looney B."/>
            <person name="Rojas-Flechas A."/>
            <person name="Nash J."/>
            <person name="Hameed K."/>
            <person name="Schadt C."/>
            <person name="Martin F."/>
            <person name="Crous P.W."/>
            <person name="Miettinen O."/>
            <person name="Magnuson J.K."/>
            <person name="Labbe J."/>
            <person name="Jacobson D."/>
            <person name="Doktycz M.J."/>
            <person name="Veneault-Fourrey C."/>
            <person name="Kuo A."/>
            <person name="Mondo S."/>
            <person name="Calhoun S."/>
            <person name="Riley R."/>
            <person name="Ohm R."/>
            <person name="LaButti K."/>
            <person name="Andreopoulos B."/>
            <person name="Pangilinan J."/>
            <person name="Nolan M."/>
            <person name="Tritt A."/>
            <person name="Clum A."/>
            <person name="Lipzen A."/>
            <person name="Daum C."/>
            <person name="Barry K."/>
            <person name="Grigoriev I.V."/>
            <person name="Vilgalys R."/>
        </authorList>
    </citation>
    <scope>NUCLEOTIDE SEQUENCE</scope>
    <source>
        <strain evidence="1">PMI_201</strain>
    </source>
</reference>
<sequence>MIMVIVSFFLLAGGVNDYFYYRGTLFSVAFRVRIAVRFSILISVKSRGWVHCIHTYIHIIHLRDCKIVVVLVS</sequence>
<dbReference type="AlphaFoldDB" id="A0AAD4KF76"/>
<protein>
    <submittedName>
        <fullName evidence="1">Uncharacterized protein</fullName>
    </submittedName>
</protein>
<evidence type="ECO:0000313" key="2">
    <source>
        <dbReference type="Proteomes" id="UP001201262"/>
    </source>
</evidence>
<keyword evidence="2" id="KW-1185">Reference proteome</keyword>
<name>A0AAD4KF76_9EURO</name>
<comment type="caution">
    <text evidence="1">The sequence shown here is derived from an EMBL/GenBank/DDBJ whole genome shotgun (WGS) entry which is preliminary data.</text>
</comment>